<comment type="caution">
    <text evidence="2">The sequence shown here is derived from an EMBL/GenBank/DDBJ whole genome shotgun (WGS) entry which is preliminary data.</text>
</comment>
<dbReference type="GO" id="GO:0005886">
    <property type="term" value="C:plasma membrane"/>
    <property type="evidence" value="ECO:0007669"/>
    <property type="project" value="TreeGrafter"/>
</dbReference>
<dbReference type="AlphaFoldDB" id="A0A956RPC0"/>
<dbReference type="Pfam" id="PF00873">
    <property type="entry name" value="ACR_tran"/>
    <property type="match status" value="1"/>
</dbReference>
<accession>A0A956RPC0</accession>
<dbReference type="Gene3D" id="3.30.70.1320">
    <property type="entry name" value="Multidrug efflux transporter AcrB pore domain like"/>
    <property type="match status" value="1"/>
</dbReference>
<feature type="transmembrane region" description="Helical" evidence="1">
    <location>
        <begin position="532"/>
        <end position="550"/>
    </location>
</feature>
<sequence length="569" mass="63658">MTLPEIAIRKPVTIGMILVSMIVLGSIALVRLPLAFLPEQEEPEIFVMVPYANATPQQVERMIVRPLEEALGSMPGLKDMWSMCNEEGGRVRLNFDWGTDMSLVRVEVRERVDRIRRDLPEDIDQIFVTKSWDARESEAPIMEGRLASARDLSESYDLLDRKIVKPLERIPGVAQVRLDGVNPKEVRVNLRLADLESHRIDVRAVSQLLAASNFDQSLGEVTEPHMSYRLRTIGTFEDVQQIRDLVLREDGLRLSDVADVVYEEPALEYGRHLDGQFAIGITVNSESNANTVTVCDEVKARVEAMGSDPELDGVNFLIWFNQGKEIKNTLKDLLFTGIFGAILASLVLYLFLRRFSATAIAVSCIPFSLIVACGWIWAQGKTMNTITLLGLIVGIGMLVDNAVVVMENIFRHQERGLPRKESARLGSSEVSTAVIAATLTSVIVFLPMIFNKPSEMNLILRELGITVCLTLLASLLVSQTLIPLATAHLLSARPKPKRWWFGKMLDRGVVGGMARVEKRYLRMLSFNLRHRWVTPVVGFVITASAAIPFLKVDKNFDANETEAFVGIRY</sequence>
<feature type="transmembrane region" description="Helical" evidence="1">
    <location>
        <begin position="463"/>
        <end position="490"/>
    </location>
</feature>
<dbReference type="Gene3D" id="3.30.2090.10">
    <property type="entry name" value="Multidrug efflux transporter AcrB TolC docking domain, DN and DC subdomains"/>
    <property type="match status" value="1"/>
</dbReference>
<reference evidence="2" key="2">
    <citation type="journal article" date="2021" name="Microbiome">
        <title>Successional dynamics and alternative stable states in a saline activated sludge microbial community over 9 years.</title>
        <authorList>
            <person name="Wang Y."/>
            <person name="Ye J."/>
            <person name="Ju F."/>
            <person name="Liu L."/>
            <person name="Boyd J.A."/>
            <person name="Deng Y."/>
            <person name="Parks D.H."/>
            <person name="Jiang X."/>
            <person name="Yin X."/>
            <person name="Woodcroft B.J."/>
            <person name="Tyson G.W."/>
            <person name="Hugenholtz P."/>
            <person name="Polz M.F."/>
            <person name="Zhang T."/>
        </authorList>
    </citation>
    <scope>NUCLEOTIDE SEQUENCE</scope>
    <source>
        <strain evidence="2">HKST-UBA01</strain>
    </source>
</reference>
<dbReference type="SUPFAM" id="SSF82693">
    <property type="entry name" value="Multidrug efflux transporter AcrB pore domain, PN1, PN2, PC1 and PC2 subdomains"/>
    <property type="match status" value="2"/>
</dbReference>
<feature type="transmembrane region" description="Helical" evidence="1">
    <location>
        <begin position="430"/>
        <end position="451"/>
    </location>
</feature>
<feature type="transmembrane region" description="Helical" evidence="1">
    <location>
        <begin position="333"/>
        <end position="352"/>
    </location>
</feature>
<feature type="transmembrane region" description="Helical" evidence="1">
    <location>
        <begin position="12"/>
        <end position="34"/>
    </location>
</feature>
<reference evidence="2" key="1">
    <citation type="submission" date="2020-04" db="EMBL/GenBank/DDBJ databases">
        <authorList>
            <person name="Zhang T."/>
        </authorList>
    </citation>
    <scope>NUCLEOTIDE SEQUENCE</scope>
    <source>
        <strain evidence="2">HKST-UBA01</strain>
    </source>
</reference>
<dbReference type="InterPro" id="IPR027463">
    <property type="entry name" value="AcrB_DN_DC_subdom"/>
</dbReference>
<dbReference type="Gene3D" id="3.30.70.1430">
    <property type="entry name" value="Multidrug efflux transporter AcrB pore domain"/>
    <property type="match status" value="1"/>
</dbReference>
<dbReference type="PRINTS" id="PR00702">
    <property type="entry name" value="ACRIFLAVINRP"/>
</dbReference>
<evidence type="ECO:0000313" key="2">
    <source>
        <dbReference type="EMBL" id="MCA9727720.1"/>
    </source>
</evidence>
<feature type="transmembrane region" description="Helical" evidence="1">
    <location>
        <begin position="359"/>
        <end position="380"/>
    </location>
</feature>
<keyword evidence="1" id="KW-0472">Membrane</keyword>
<dbReference type="Gene3D" id="1.20.1640.10">
    <property type="entry name" value="Multidrug efflux transporter AcrB transmembrane domain"/>
    <property type="match status" value="2"/>
</dbReference>
<gene>
    <name evidence="2" type="ORF">KC729_08550</name>
</gene>
<name>A0A956RPC0_UNCEI</name>
<dbReference type="PANTHER" id="PTHR32063:SF73">
    <property type="entry name" value="RND SUPERFAMILY EFFLUX PUMP PERMEASE COMPONENT 1"/>
    <property type="match status" value="1"/>
</dbReference>
<keyword evidence="1" id="KW-0812">Transmembrane</keyword>
<keyword evidence="1" id="KW-1133">Transmembrane helix</keyword>
<dbReference type="PANTHER" id="PTHR32063">
    <property type="match status" value="1"/>
</dbReference>
<evidence type="ECO:0000313" key="3">
    <source>
        <dbReference type="Proteomes" id="UP000697710"/>
    </source>
</evidence>
<evidence type="ECO:0000256" key="1">
    <source>
        <dbReference type="SAM" id="Phobius"/>
    </source>
</evidence>
<protein>
    <submittedName>
        <fullName evidence="2">Efflux RND transporter permease subunit</fullName>
    </submittedName>
</protein>
<organism evidence="2 3">
    <name type="scientific">Eiseniibacteriota bacterium</name>
    <dbReference type="NCBI Taxonomy" id="2212470"/>
    <lineage>
        <taxon>Bacteria</taxon>
        <taxon>Candidatus Eiseniibacteriota</taxon>
    </lineage>
</organism>
<dbReference type="SUPFAM" id="SSF82714">
    <property type="entry name" value="Multidrug efflux transporter AcrB TolC docking domain, DN and DC subdomains"/>
    <property type="match status" value="1"/>
</dbReference>
<dbReference type="SUPFAM" id="SSF82866">
    <property type="entry name" value="Multidrug efflux transporter AcrB transmembrane domain"/>
    <property type="match status" value="1"/>
</dbReference>
<dbReference type="Proteomes" id="UP000697710">
    <property type="component" value="Unassembled WGS sequence"/>
</dbReference>
<dbReference type="EMBL" id="JAGQHR010000221">
    <property type="protein sequence ID" value="MCA9727720.1"/>
    <property type="molecule type" value="Genomic_DNA"/>
</dbReference>
<proteinExistence type="predicted"/>
<feature type="transmembrane region" description="Helical" evidence="1">
    <location>
        <begin position="386"/>
        <end position="410"/>
    </location>
</feature>
<dbReference type="GO" id="GO:0042910">
    <property type="term" value="F:xenobiotic transmembrane transporter activity"/>
    <property type="evidence" value="ECO:0007669"/>
    <property type="project" value="TreeGrafter"/>
</dbReference>
<dbReference type="InterPro" id="IPR001036">
    <property type="entry name" value="Acrflvin-R"/>
</dbReference>